<comment type="similarity">
    <text evidence="1">Belongs to the cycloisomerase 2 family.</text>
</comment>
<keyword evidence="3" id="KW-1185">Reference proteome</keyword>
<organism evidence="2 3">
    <name type="scientific">Salinactinospora qingdaonensis</name>
    <dbReference type="NCBI Taxonomy" id="702744"/>
    <lineage>
        <taxon>Bacteria</taxon>
        <taxon>Bacillati</taxon>
        <taxon>Actinomycetota</taxon>
        <taxon>Actinomycetes</taxon>
        <taxon>Streptosporangiales</taxon>
        <taxon>Nocardiopsidaceae</taxon>
        <taxon>Salinactinospora</taxon>
    </lineage>
</organism>
<evidence type="ECO:0000256" key="1">
    <source>
        <dbReference type="ARBA" id="ARBA00005564"/>
    </source>
</evidence>
<comment type="caution">
    <text evidence="2">The sequence shown here is derived from an EMBL/GenBank/DDBJ whole genome shotgun (WGS) entry which is preliminary data.</text>
</comment>
<dbReference type="Gene3D" id="2.130.10.10">
    <property type="entry name" value="YVTN repeat-like/Quinoprotein amine dehydrogenase"/>
    <property type="match status" value="1"/>
</dbReference>
<dbReference type="InterPro" id="IPR050282">
    <property type="entry name" value="Cycloisomerase_2"/>
</dbReference>
<protein>
    <submittedName>
        <fullName evidence="2">Lactonase family protein</fullName>
    </submittedName>
</protein>
<dbReference type="InterPro" id="IPR019405">
    <property type="entry name" value="Lactonase_7-beta_prop"/>
</dbReference>
<proteinExistence type="inferred from homology"/>
<dbReference type="InterPro" id="IPR011048">
    <property type="entry name" value="Haem_d1_sf"/>
</dbReference>
<reference evidence="3" key="1">
    <citation type="journal article" date="2019" name="Int. J. Syst. Evol. Microbiol.">
        <title>The Global Catalogue of Microorganisms (GCM) 10K type strain sequencing project: providing services to taxonomists for standard genome sequencing and annotation.</title>
        <authorList>
            <consortium name="The Broad Institute Genomics Platform"/>
            <consortium name="The Broad Institute Genome Sequencing Center for Infectious Disease"/>
            <person name="Wu L."/>
            <person name="Ma J."/>
        </authorList>
    </citation>
    <scope>NUCLEOTIDE SEQUENCE [LARGE SCALE GENOMIC DNA]</scope>
    <source>
        <strain evidence="3">JCM 17137</strain>
    </source>
</reference>
<accession>A0ABP7EW36</accession>
<evidence type="ECO:0000313" key="2">
    <source>
        <dbReference type="EMBL" id="GAA3726083.1"/>
    </source>
</evidence>
<gene>
    <name evidence="2" type="ORF">GCM10022402_03510</name>
</gene>
<dbReference type="SUPFAM" id="SSF51004">
    <property type="entry name" value="C-terminal (heme d1) domain of cytochrome cd1-nitrite reductase"/>
    <property type="match status" value="1"/>
</dbReference>
<sequence length="352" mass="35772">MARRLLWIGSYTPDSEPAGDGAGLQRVWLDQQTGELADGGTAAAVSGPSFLASPAHGRLLYAVNEKGAGGLTGFAVDDQAQVRHLATVATDGKSPCHVLVHPEGRHAITANYADGAVSVHPLGVDGAPAAPARLLTHTGSGPNPQRQEGPHAHNVAIAPGGHHLLVADLGTDELRRYTFAPHAVDPVTDAGVAAKLEPGTGPRHIAVHPSGHLFVAGELDSQVHVLRWDETAATATFVTALPATAGDAATNFPSEIALANGGRFLHVANRGADTIATFGVGDDGATLTLLGETPTGGACPRHFARVGDHLVVANQDSGTLNVLTADPAAGGVPRDSGHRLAVPSAACVLPAP</sequence>
<dbReference type="InterPro" id="IPR015943">
    <property type="entry name" value="WD40/YVTN_repeat-like_dom_sf"/>
</dbReference>
<dbReference type="PANTHER" id="PTHR30344">
    <property type="entry name" value="6-PHOSPHOGLUCONOLACTONASE-RELATED"/>
    <property type="match status" value="1"/>
</dbReference>
<name>A0ABP7EW36_9ACTN</name>
<evidence type="ECO:0000313" key="3">
    <source>
        <dbReference type="Proteomes" id="UP001500908"/>
    </source>
</evidence>
<dbReference type="PANTHER" id="PTHR30344:SF1">
    <property type="entry name" value="6-PHOSPHOGLUCONOLACTONASE"/>
    <property type="match status" value="1"/>
</dbReference>
<dbReference type="Proteomes" id="UP001500908">
    <property type="component" value="Unassembled WGS sequence"/>
</dbReference>
<dbReference type="EMBL" id="BAABDD010000001">
    <property type="protein sequence ID" value="GAA3726083.1"/>
    <property type="molecule type" value="Genomic_DNA"/>
</dbReference>
<dbReference type="Pfam" id="PF10282">
    <property type="entry name" value="Lactonase"/>
    <property type="match status" value="1"/>
</dbReference>